<dbReference type="Proteomes" id="UP000237749">
    <property type="component" value="Unassembled WGS sequence"/>
</dbReference>
<comment type="caution">
    <text evidence="2">The sequence shown here is derived from an EMBL/GenBank/DDBJ whole genome shotgun (WGS) entry which is preliminary data.</text>
</comment>
<dbReference type="EMBL" id="PTJA01000002">
    <property type="protein sequence ID" value="PPK82668.1"/>
    <property type="molecule type" value="Genomic_DNA"/>
</dbReference>
<dbReference type="Gene3D" id="3.40.50.300">
    <property type="entry name" value="P-loop containing nucleotide triphosphate hydrolases"/>
    <property type="match status" value="1"/>
</dbReference>
<dbReference type="OrthoDB" id="9809324at2"/>
<proteinExistence type="predicted"/>
<evidence type="ECO:0000259" key="1">
    <source>
        <dbReference type="Pfam" id="PF13304"/>
    </source>
</evidence>
<gene>
    <name evidence="2" type="ORF">BXY41_102358</name>
</gene>
<feature type="domain" description="ATPase AAA-type core" evidence="1">
    <location>
        <begin position="42"/>
        <end position="390"/>
    </location>
</feature>
<evidence type="ECO:0000313" key="3">
    <source>
        <dbReference type="Proteomes" id="UP000237749"/>
    </source>
</evidence>
<dbReference type="AlphaFoldDB" id="A0A2S6HXE9"/>
<organism evidence="2 3">
    <name type="scientific">Lacrimispora xylanisolvens</name>
    <dbReference type="NCBI Taxonomy" id="384636"/>
    <lineage>
        <taxon>Bacteria</taxon>
        <taxon>Bacillati</taxon>
        <taxon>Bacillota</taxon>
        <taxon>Clostridia</taxon>
        <taxon>Lachnospirales</taxon>
        <taxon>Lachnospiraceae</taxon>
        <taxon>Lacrimispora</taxon>
    </lineage>
</organism>
<reference evidence="2 3" key="1">
    <citation type="submission" date="2018-02" db="EMBL/GenBank/DDBJ databases">
        <title>Genomic Encyclopedia of Archaeal and Bacterial Type Strains, Phase II (KMG-II): from individual species to whole genera.</title>
        <authorList>
            <person name="Goeker M."/>
        </authorList>
    </citation>
    <scope>NUCLEOTIDE SEQUENCE [LARGE SCALE GENOMIC DNA]</scope>
    <source>
        <strain evidence="2 3">DSM 3808</strain>
    </source>
</reference>
<dbReference type="InterPro" id="IPR027417">
    <property type="entry name" value="P-loop_NTPase"/>
</dbReference>
<dbReference type="RefSeq" id="WP_104435370.1">
    <property type="nucleotide sequence ID" value="NZ_PTJA01000002.1"/>
</dbReference>
<keyword evidence="3" id="KW-1185">Reference proteome</keyword>
<dbReference type="PANTHER" id="PTHR40396">
    <property type="entry name" value="ATPASE-LIKE PROTEIN"/>
    <property type="match status" value="1"/>
</dbReference>
<dbReference type="PANTHER" id="PTHR40396:SF1">
    <property type="entry name" value="ATPASE AAA-TYPE CORE DOMAIN-CONTAINING PROTEIN"/>
    <property type="match status" value="1"/>
</dbReference>
<accession>A0A2S6HXE9</accession>
<protein>
    <submittedName>
        <fullName evidence="2">Putative AbiEii toxin of type IV toxin-antitoxin system</fullName>
    </submittedName>
</protein>
<dbReference type="Pfam" id="PF13304">
    <property type="entry name" value="AAA_21"/>
    <property type="match status" value="1"/>
</dbReference>
<dbReference type="InterPro" id="IPR003959">
    <property type="entry name" value="ATPase_AAA_core"/>
</dbReference>
<dbReference type="GO" id="GO:0005524">
    <property type="term" value="F:ATP binding"/>
    <property type="evidence" value="ECO:0007669"/>
    <property type="project" value="InterPro"/>
</dbReference>
<dbReference type="SUPFAM" id="SSF52540">
    <property type="entry name" value="P-loop containing nucleoside triphosphate hydrolases"/>
    <property type="match status" value="1"/>
</dbReference>
<dbReference type="GO" id="GO:0016887">
    <property type="term" value="F:ATP hydrolysis activity"/>
    <property type="evidence" value="ECO:0007669"/>
    <property type="project" value="InterPro"/>
</dbReference>
<name>A0A2S6HXE9_9FIRM</name>
<evidence type="ECO:0000313" key="2">
    <source>
        <dbReference type="EMBL" id="PPK82668.1"/>
    </source>
</evidence>
<sequence length="467" mass="52338">MPEAIVRISEIQLTDLKNTHYGKIEMPAHAEKNYFTDKADLLGIYGQNGSGKTAVIEAMDIIQMLLAGKSLPEDTVHYISEESGSCSITVKFLIRFSDKSILAEYTAEFIRGDSFPMEISGETLSTAVWNGTRFENKKTLIDYSSSSNGPVFTPKYRYEALAKSGEDIRINLSVAKKLAQKNTSSFLFSQESRSIFQSAPEEVTEDYLSVIEALYQYASFNLFVISSAHSGSITTSSRLPFAFRLNLGNRIAKGDLTIRLDDPSVISKDQFQLVTQIIEEMNSVLTSLIPGLTIGIHNFGEQLRENGAPGYRIQLISKRGEVVIPLKYESEGIIKIISVLNVLMCVYNHPSMCLIIDELDAGIYEYLLGEILSVFEKGAKGQLIFTSHNLRPLEMIHKRSILFSTANPSNRYIRLQNVKSNNNLRDMYLRSITLGGQPEEIYEETDSVEIGRAFRRAGKAVFYDKQD</sequence>